<gene>
    <name evidence="2" type="ORF">L228DRAFT_236611</name>
</gene>
<protein>
    <submittedName>
        <fullName evidence="2">Uncharacterized protein</fullName>
    </submittedName>
</protein>
<dbReference type="RefSeq" id="XP_018191078.1">
    <property type="nucleotide sequence ID" value="XM_018330846.1"/>
</dbReference>
<dbReference type="Proteomes" id="UP000076632">
    <property type="component" value="Unassembled WGS sequence"/>
</dbReference>
<organism evidence="2 3">
    <name type="scientific">Xylona heveae (strain CBS 132557 / TC161)</name>
    <dbReference type="NCBI Taxonomy" id="1328760"/>
    <lineage>
        <taxon>Eukaryota</taxon>
        <taxon>Fungi</taxon>
        <taxon>Dikarya</taxon>
        <taxon>Ascomycota</taxon>
        <taxon>Pezizomycotina</taxon>
        <taxon>Xylonomycetes</taxon>
        <taxon>Xylonales</taxon>
        <taxon>Xylonaceae</taxon>
        <taxon>Xylona</taxon>
    </lineage>
</organism>
<reference evidence="2 3" key="1">
    <citation type="journal article" date="2016" name="Fungal Biol.">
        <title>The genome of Xylona heveae provides a window into fungal endophytism.</title>
        <authorList>
            <person name="Gazis R."/>
            <person name="Kuo A."/>
            <person name="Riley R."/>
            <person name="LaButti K."/>
            <person name="Lipzen A."/>
            <person name="Lin J."/>
            <person name="Amirebrahimi M."/>
            <person name="Hesse C.N."/>
            <person name="Spatafora J.W."/>
            <person name="Henrissat B."/>
            <person name="Hainaut M."/>
            <person name="Grigoriev I.V."/>
            <person name="Hibbett D.S."/>
        </authorList>
    </citation>
    <scope>NUCLEOTIDE SEQUENCE [LARGE SCALE GENOMIC DNA]</scope>
    <source>
        <strain evidence="2 3">TC161</strain>
    </source>
</reference>
<sequence length="155" mass="15572">MSASSQTKTDINSHRTASTNSQAGSAITQTTVSQAGSWAAPGFGVEISRWSDDTPTESSISARATEAGLSGARNSATASVLSRSSSASGGSTASSQAAVSAERQRTLSALEYGAPRAPASERVCESVVGGLLGNNTACQQLSSSGSAAQQARRKD</sequence>
<keyword evidence="3" id="KW-1185">Reference proteome</keyword>
<dbReference type="AlphaFoldDB" id="A0A165IXV1"/>
<feature type="compositionally biased region" description="Low complexity" evidence="1">
    <location>
        <begin position="75"/>
        <end position="101"/>
    </location>
</feature>
<accession>A0A165IXV1</accession>
<feature type="region of interest" description="Disordered" evidence="1">
    <location>
        <begin position="1"/>
        <end position="104"/>
    </location>
</feature>
<proteinExistence type="predicted"/>
<evidence type="ECO:0000256" key="1">
    <source>
        <dbReference type="SAM" id="MobiDB-lite"/>
    </source>
</evidence>
<feature type="compositionally biased region" description="Polar residues" evidence="1">
    <location>
        <begin position="1"/>
        <end position="36"/>
    </location>
</feature>
<dbReference type="InParanoid" id="A0A165IXV1"/>
<dbReference type="GeneID" id="28895983"/>
<dbReference type="EMBL" id="KV407455">
    <property type="protein sequence ID" value="KZF25523.1"/>
    <property type="molecule type" value="Genomic_DNA"/>
</dbReference>
<evidence type="ECO:0000313" key="2">
    <source>
        <dbReference type="EMBL" id="KZF25523.1"/>
    </source>
</evidence>
<evidence type="ECO:0000313" key="3">
    <source>
        <dbReference type="Proteomes" id="UP000076632"/>
    </source>
</evidence>
<name>A0A165IXV1_XYLHT</name>